<feature type="compositionally biased region" description="Polar residues" evidence="1">
    <location>
        <begin position="52"/>
        <end position="66"/>
    </location>
</feature>
<name>A0A857L4C8_9ACTN</name>
<feature type="region of interest" description="Disordered" evidence="1">
    <location>
        <begin position="48"/>
        <end position="72"/>
    </location>
</feature>
<dbReference type="AlphaFoldDB" id="A0A857L4C8"/>
<organism evidence="2">
    <name type="scientific">Gordonia amarae</name>
    <dbReference type="NCBI Taxonomy" id="36821"/>
    <lineage>
        <taxon>Bacteria</taxon>
        <taxon>Bacillati</taxon>
        <taxon>Actinomycetota</taxon>
        <taxon>Actinomycetes</taxon>
        <taxon>Mycobacteriales</taxon>
        <taxon>Gordoniaceae</taxon>
        <taxon>Gordonia</taxon>
    </lineage>
</organism>
<evidence type="ECO:0000313" key="2">
    <source>
        <dbReference type="EMBL" id="QHN42045.1"/>
    </source>
</evidence>
<dbReference type="EMBL" id="CP045810">
    <property type="protein sequence ID" value="QHN42045.1"/>
    <property type="molecule type" value="Genomic_DNA"/>
</dbReference>
<evidence type="ECO:0000256" key="1">
    <source>
        <dbReference type="SAM" id="MobiDB-lite"/>
    </source>
</evidence>
<accession>A0A857L4C8</accession>
<sequence length="336" mass="34448">MPPLIRVSLLPESAATAATRRRRRVVTVPAIATACAITVALTGCGSDDGGTATPSTSAAGCASESTAGRDDVEPIPIAPAKITVTHPGAEPRKVPAATPARDTAQRTTVSVTSTAVSRTAQDGIDDRKQTVDIPLTARFGCKDSTDLELALDQPTSPDPTLNGQLAKSAGGGAGMAVGPGTIPISLRILPTKDSGPEARHAIEQSLVQALQVSVGLPTQPVGVGAVWTSQRSISGAVTVTQTMTVTLKSWTANRLVLGATFEETPINSVFAVPGTSETVTLRRYSNEGTGTVTLDLDRALPSDATITLSGARELVGSDASAPIVQQTGATVNWRAR</sequence>
<gene>
    <name evidence="2" type="ORF">GII30_14160</name>
</gene>
<reference evidence="2" key="1">
    <citation type="journal article" date="2021" name="Nat. Microbiol.">
        <title>Cocultivation of an ultrasmall environmental parasitic bacterium with lytic ability against bacteria associated with wastewater foams.</title>
        <authorList>
            <person name="Batinovic S."/>
            <person name="Rose J.J.A."/>
            <person name="Ratcliffe J."/>
            <person name="Seviour R.J."/>
            <person name="Petrovski S."/>
        </authorList>
    </citation>
    <scope>NUCLEOTIDE SEQUENCE</scope>
    <source>
        <strain evidence="2">CON44</strain>
    </source>
</reference>
<proteinExistence type="predicted"/>
<protein>
    <submittedName>
        <fullName evidence="2">Uncharacterized protein</fullName>
    </submittedName>
</protein>
<feature type="compositionally biased region" description="Low complexity" evidence="1">
    <location>
        <begin position="105"/>
        <end position="114"/>
    </location>
</feature>
<dbReference type="PROSITE" id="PS51257">
    <property type="entry name" value="PROKAR_LIPOPROTEIN"/>
    <property type="match status" value="1"/>
</dbReference>
<feature type="region of interest" description="Disordered" evidence="1">
    <location>
        <begin position="87"/>
        <end position="114"/>
    </location>
</feature>